<gene>
    <name evidence="3" type="ORF">AAE3_LOCUS4733</name>
</gene>
<protein>
    <recommendedName>
        <fullName evidence="2">DUF6535 domain-containing protein</fullName>
    </recommendedName>
</protein>
<feature type="transmembrane region" description="Helical" evidence="1">
    <location>
        <begin position="246"/>
        <end position="269"/>
    </location>
</feature>
<dbReference type="AlphaFoldDB" id="A0A8S0VUQ5"/>
<proteinExistence type="predicted"/>
<evidence type="ECO:0000313" key="4">
    <source>
        <dbReference type="Proteomes" id="UP000467700"/>
    </source>
</evidence>
<dbReference type="Proteomes" id="UP000467700">
    <property type="component" value="Unassembled WGS sequence"/>
</dbReference>
<evidence type="ECO:0000259" key="2">
    <source>
        <dbReference type="Pfam" id="PF20153"/>
    </source>
</evidence>
<evidence type="ECO:0000313" key="3">
    <source>
        <dbReference type="EMBL" id="CAA7262540.1"/>
    </source>
</evidence>
<name>A0A8S0VUQ5_CYCAE</name>
<feature type="domain" description="DUF6535" evidence="2">
    <location>
        <begin position="152"/>
        <end position="327"/>
    </location>
</feature>
<comment type="caution">
    <text evidence="3">The sequence shown here is derived from an EMBL/GenBank/DDBJ whole genome shotgun (WGS) entry which is preliminary data.</text>
</comment>
<organism evidence="3 4">
    <name type="scientific">Cyclocybe aegerita</name>
    <name type="common">Black poplar mushroom</name>
    <name type="synonym">Agrocybe aegerita</name>
    <dbReference type="NCBI Taxonomy" id="1973307"/>
    <lineage>
        <taxon>Eukaryota</taxon>
        <taxon>Fungi</taxon>
        <taxon>Dikarya</taxon>
        <taxon>Basidiomycota</taxon>
        <taxon>Agaricomycotina</taxon>
        <taxon>Agaricomycetes</taxon>
        <taxon>Agaricomycetidae</taxon>
        <taxon>Agaricales</taxon>
        <taxon>Agaricineae</taxon>
        <taxon>Bolbitiaceae</taxon>
        <taxon>Cyclocybe</taxon>
    </lineage>
</organism>
<keyword evidence="1" id="KW-0812">Transmembrane</keyword>
<accession>A0A8S0VUQ5</accession>
<evidence type="ECO:0000256" key="1">
    <source>
        <dbReference type="SAM" id="Phobius"/>
    </source>
</evidence>
<feature type="transmembrane region" description="Helical" evidence="1">
    <location>
        <begin position="334"/>
        <end position="355"/>
    </location>
</feature>
<dbReference type="EMBL" id="CACVBS010000036">
    <property type="protein sequence ID" value="CAA7262540.1"/>
    <property type="molecule type" value="Genomic_DNA"/>
</dbReference>
<keyword evidence="1" id="KW-1133">Transmembrane helix</keyword>
<reference evidence="3 4" key="1">
    <citation type="submission" date="2020-01" db="EMBL/GenBank/DDBJ databases">
        <authorList>
            <person name="Gupta K D."/>
        </authorList>
    </citation>
    <scope>NUCLEOTIDE SEQUENCE [LARGE SCALE GENOMIC DNA]</scope>
</reference>
<sequence>MTMTLEVLRWFGCPSLGIRKSEAYPRSTAQGVEANGLLVRPIRMVHLLSLRQSHRSPNQVRILAPTWDQDQGLDNPSALPFSCSIAIGLELDRVLRVLRSGHHQLGASFSILHNLCLAFPNICSLGWPYDQGSASERQMNQEQQSQQNQDPWAKLFESAQANDIAQCKAWNDEVANLLIFAALFSAIVTAFLVEAYKMLEPDQSELAVALLIRLVMRFDNSTDLTLPSPLPDLPFTAEAPSVRIGIYWTLSLILSLGSSLIGIVCLQWLREHRSYPEEWSAELKFTVFQMRSQMLRKWHVHTFLAGLPLIIIMSLILFFVGLAEFIISLKITRLTITTAVSILFFTIFIVATTAIPTISSLTQASRTSTSISQIPLPSPFKSPQAQVLRFAKWLLHSLGRWIINKLVPPREIGPINRPVTSFGLGIKRIAKVSIEWFREKFQPIELPHLLQGLHLILDWTDLDREWVSIRHLSSFHLLSQDDLDFGVISDTTFIGRSETFPVDWERGPIQDQLEGILDFYQRHSSDAGMRDLVFQCLQRSLPINDADATGFHVYFTGTMKIMNEKVRLWRPRGIHLPGLDQLASGADFFLFPGITHFHPKSDVLAHVALLQFAKNLHLPLEYSLGEKLVTQSFFCLFNPTNYRDILPMEGQLGPGLVWASSLEGSTADGAPTSGMLKSFLGSIGALFQVQEDWLIHGLPHQLREQENMTKTFRKFFNDTRFQETIVKLIDLLNIIFKPMATLTNDWRLGILPDDDAKMPEDEILKKWLRLSDFVQGLHVNLLRDEDTSARNRLMNVSRSLDTSPLMSIFSNQLSTRREWLKLHRRAVRNCG</sequence>
<feature type="transmembrane region" description="Helical" evidence="1">
    <location>
        <begin position="174"/>
        <end position="193"/>
    </location>
</feature>
<feature type="transmembrane region" description="Helical" evidence="1">
    <location>
        <begin position="298"/>
        <end position="322"/>
    </location>
</feature>
<dbReference type="OrthoDB" id="3221808at2759"/>
<dbReference type="InterPro" id="IPR045338">
    <property type="entry name" value="DUF6535"/>
</dbReference>
<dbReference type="Pfam" id="PF20153">
    <property type="entry name" value="DUF6535"/>
    <property type="match status" value="1"/>
</dbReference>
<keyword evidence="4" id="KW-1185">Reference proteome</keyword>
<keyword evidence="1" id="KW-0472">Membrane</keyword>